<evidence type="ECO:0000313" key="8">
    <source>
        <dbReference type="EMBL" id="GLZ80171.1"/>
    </source>
</evidence>
<dbReference type="PANTHER" id="PTHR40077">
    <property type="entry name" value="MEMBRANE PROTEIN-RELATED"/>
    <property type="match status" value="1"/>
</dbReference>
<proteinExistence type="predicted"/>
<accession>A0A9W6SSY3</accession>
<comment type="subcellular location">
    <subcellularLocation>
        <location evidence="1">Cell membrane</location>
        <topology evidence="1">Multi-pass membrane protein</topology>
    </subcellularLocation>
</comment>
<dbReference type="Pfam" id="PF12823">
    <property type="entry name" value="DUF3817"/>
    <property type="match status" value="1"/>
</dbReference>
<feature type="domain" description="DUF3817" evidence="7">
    <location>
        <begin position="5"/>
        <end position="101"/>
    </location>
</feature>
<keyword evidence="3 6" id="KW-0812">Transmembrane</keyword>
<reference evidence="8" key="1">
    <citation type="submission" date="2023-03" db="EMBL/GenBank/DDBJ databases">
        <title>Actinorhabdospora filicis NBRC 111898.</title>
        <authorList>
            <person name="Ichikawa N."/>
            <person name="Sato H."/>
            <person name="Tonouchi N."/>
        </authorList>
    </citation>
    <scope>NUCLEOTIDE SEQUENCE</scope>
    <source>
        <strain evidence="8">NBRC 111898</strain>
    </source>
</reference>
<dbReference type="AlphaFoldDB" id="A0A9W6SSY3"/>
<dbReference type="GO" id="GO:0005886">
    <property type="term" value="C:plasma membrane"/>
    <property type="evidence" value="ECO:0007669"/>
    <property type="project" value="UniProtKB-SubCell"/>
</dbReference>
<evidence type="ECO:0000256" key="3">
    <source>
        <dbReference type="ARBA" id="ARBA00022692"/>
    </source>
</evidence>
<dbReference type="Proteomes" id="UP001165079">
    <property type="component" value="Unassembled WGS sequence"/>
</dbReference>
<organism evidence="8 9">
    <name type="scientific">Actinorhabdospora filicis</name>
    <dbReference type="NCBI Taxonomy" id="1785913"/>
    <lineage>
        <taxon>Bacteria</taxon>
        <taxon>Bacillati</taxon>
        <taxon>Actinomycetota</taxon>
        <taxon>Actinomycetes</taxon>
        <taxon>Micromonosporales</taxon>
        <taxon>Micromonosporaceae</taxon>
        <taxon>Actinorhabdospora</taxon>
    </lineage>
</organism>
<feature type="transmembrane region" description="Helical" evidence="6">
    <location>
        <begin position="44"/>
        <end position="68"/>
    </location>
</feature>
<evidence type="ECO:0000259" key="7">
    <source>
        <dbReference type="Pfam" id="PF12823"/>
    </source>
</evidence>
<gene>
    <name evidence="8" type="ORF">Afil01_49780</name>
</gene>
<comment type="caution">
    <text evidence="8">The sequence shown here is derived from an EMBL/GenBank/DDBJ whole genome shotgun (WGS) entry which is preliminary data.</text>
</comment>
<keyword evidence="9" id="KW-1185">Reference proteome</keyword>
<evidence type="ECO:0000256" key="5">
    <source>
        <dbReference type="ARBA" id="ARBA00023136"/>
    </source>
</evidence>
<dbReference type="RefSeq" id="WP_285665294.1">
    <property type="nucleotide sequence ID" value="NZ_BSTX01000003.1"/>
</dbReference>
<sequence length="112" mass="12401">MKAALTRYRIMAYIVGTMLILLFFVAMPLRYLSPDGSDLESTGVLMSAIIGPVHGFLYVVYLICAFDVSRRAGWPLPKTLGVLISGTIPVVSFVAERWVRRQVEPRLVAEAA</sequence>
<name>A0A9W6SSY3_9ACTN</name>
<keyword evidence="4 6" id="KW-1133">Transmembrane helix</keyword>
<dbReference type="NCBIfam" id="TIGR03954">
    <property type="entry name" value="integ_memb_HG"/>
    <property type="match status" value="1"/>
</dbReference>
<keyword evidence="5 6" id="KW-0472">Membrane</keyword>
<dbReference type="PANTHER" id="PTHR40077:SF2">
    <property type="entry name" value="MEMBRANE PROTEIN"/>
    <property type="match status" value="1"/>
</dbReference>
<feature type="transmembrane region" description="Helical" evidence="6">
    <location>
        <begin position="12"/>
        <end position="32"/>
    </location>
</feature>
<evidence type="ECO:0000256" key="2">
    <source>
        <dbReference type="ARBA" id="ARBA00022475"/>
    </source>
</evidence>
<keyword evidence="2" id="KW-1003">Cell membrane</keyword>
<dbReference type="InterPro" id="IPR023845">
    <property type="entry name" value="DUF3817_TM"/>
</dbReference>
<evidence type="ECO:0000313" key="9">
    <source>
        <dbReference type="Proteomes" id="UP001165079"/>
    </source>
</evidence>
<dbReference type="EMBL" id="BSTX01000003">
    <property type="protein sequence ID" value="GLZ80171.1"/>
    <property type="molecule type" value="Genomic_DNA"/>
</dbReference>
<evidence type="ECO:0000256" key="1">
    <source>
        <dbReference type="ARBA" id="ARBA00004651"/>
    </source>
</evidence>
<protein>
    <submittedName>
        <fullName evidence="8">Membrane protein</fullName>
    </submittedName>
</protein>
<evidence type="ECO:0000256" key="6">
    <source>
        <dbReference type="SAM" id="Phobius"/>
    </source>
</evidence>
<evidence type="ECO:0000256" key="4">
    <source>
        <dbReference type="ARBA" id="ARBA00022989"/>
    </source>
</evidence>